<dbReference type="PANTHER" id="PTHR47707">
    <property type="entry name" value="8-OXO-DGTP DIPHOSPHATASE"/>
    <property type="match status" value="1"/>
</dbReference>
<evidence type="ECO:0000256" key="14">
    <source>
        <dbReference type="ARBA" id="ARBA00041592"/>
    </source>
</evidence>
<evidence type="ECO:0000256" key="6">
    <source>
        <dbReference type="ARBA" id="ARBA00022763"/>
    </source>
</evidence>
<dbReference type="SUPFAM" id="SSF55811">
    <property type="entry name" value="Nudix"/>
    <property type="match status" value="1"/>
</dbReference>
<keyword evidence="5" id="KW-0479">Metal-binding</keyword>
<dbReference type="InterPro" id="IPR047127">
    <property type="entry name" value="MutT-like"/>
</dbReference>
<dbReference type="GO" id="GO:0035539">
    <property type="term" value="F:8-oxo-7,8-dihydrodeoxyguanosine triphosphate pyrophosphatase activity"/>
    <property type="evidence" value="ECO:0007669"/>
    <property type="project" value="UniProtKB-EC"/>
</dbReference>
<evidence type="ECO:0000256" key="15">
    <source>
        <dbReference type="ARBA" id="ARBA00041979"/>
    </source>
</evidence>
<dbReference type="Pfam" id="PF00293">
    <property type="entry name" value="NUDIX"/>
    <property type="match status" value="1"/>
</dbReference>
<evidence type="ECO:0000256" key="12">
    <source>
        <dbReference type="ARBA" id="ARBA00038905"/>
    </source>
</evidence>
<evidence type="ECO:0000256" key="4">
    <source>
        <dbReference type="ARBA" id="ARBA00022705"/>
    </source>
</evidence>
<reference evidence="18 19" key="1">
    <citation type="submission" date="2018-06" db="EMBL/GenBank/DDBJ databases">
        <authorList>
            <consortium name="Pathogen Informatics"/>
            <person name="Doyle S."/>
        </authorList>
    </citation>
    <scope>NUCLEOTIDE SEQUENCE [LARGE SCALE GENOMIC DNA]</scope>
    <source>
        <strain evidence="18 19">NCTC10526</strain>
    </source>
</reference>
<dbReference type="Proteomes" id="UP000254123">
    <property type="component" value="Unassembled WGS sequence"/>
</dbReference>
<keyword evidence="9" id="KW-0234">DNA repair</keyword>
<comment type="cofactor">
    <cofactor evidence="1">
        <name>Mg(2+)</name>
        <dbReference type="ChEBI" id="CHEBI:18420"/>
    </cofactor>
</comment>
<dbReference type="InterPro" id="IPR015797">
    <property type="entry name" value="NUDIX_hydrolase-like_dom_sf"/>
</dbReference>
<dbReference type="CDD" id="cd03425">
    <property type="entry name" value="NUDIX_MutT_NudA_like"/>
    <property type="match status" value="1"/>
</dbReference>
<dbReference type="SUPFAM" id="SSF51391">
    <property type="entry name" value="Thiamin phosphate synthase"/>
    <property type="match status" value="1"/>
</dbReference>
<evidence type="ECO:0000313" key="19">
    <source>
        <dbReference type="Proteomes" id="UP000254123"/>
    </source>
</evidence>
<dbReference type="EMBL" id="UGVC01000001">
    <property type="protein sequence ID" value="SUD90456.1"/>
    <property type="molecule type" value="Genomic_DNA"/>
</dbReference>
<evidence type="ECO:0000256" key="10">
    <source>
        <dbReference type="ARBA" id="ARBA00035861"/>
    </source>
</evidence>
<dbReference type="GO" id="GO:0044716">
    <property type="term" value="F:8-oxo-GDP phosphatase activity"/>
    <property type="evidence" value="ECO:0007669"/>
    <property type="project" value="TreeGrafter"/>
</dbReference>
<comment type="similarity">
    <text evidence="2">Belongs to the Nudix hydrolase family.</text>
</comment>
<dbReference type="Gene3D" id="3.20.20.70">
    <property type="entry name" value="Aldolase class I"/>
    <property type="match status" value="1"/>
</dbReference>
<dbReference type="GO" id="GO:0006281">
    <property type="term" value="P:DNA repair"/>
    <property type="evidence" value="ECO:0007669"/>
    <property type="project" value="UniProtKB-KW"/>
</dbReference>
<evidence type="ECO:0000256" key="2">
    <source>
        <dbReference type="ARBA" id="ARBA00005582"/>
    </source>
</evidence>
<evidence type="ECO:0000256" key="16">
    <source>
        <dbReference type="ARBA" id="ARBA00042798"/>
    </source>
</evidence>
<feature type="domain" description="Nudix hydrolase" evidence="17">
    <location>
        <begin position="1"/>
        <end position="146"/>
    </location>
</feature>
<evidence type="ECO:0000256" key="9">
    <source>
        <dbReference type="ARBA" id="ARBA00023204"/>
    </source>
</evidence>
<dbReference type="CDD" id="cd00564">
    <property type="entry name" value="TMP_TenI"/>
    <property type="match status" value="1"/>
</dbReference>
<dbReference type="GO" id="GO:0044715">
    <property type="term" value="F:8-oxo-dGDP phosphatase activity"/>
    <property type="evidence" value="ECO:0007669"/>
    <property type="project" value="TreeGrafter"/>
</dbReference>
<evidence type="ECO:0000259" key="17">
    <source>
        <dbReference type="PROSITE" id="PS51462"/>
    </source>
</evidence>
<organism evidence="18 19">
    <name type="scientific">Psychrobacter phenylpyruvicus</name>
    <dbReference type="NCBI Taxonomy" id="29432"/>
    <lineage>
        <taxon>Bacteria</taxon>
        <taxon>Pseudomonadati</taxon>
        <taxon>Pseudomonadota</taxon>
        <taxon>Gammaproteobacteria</taxon>
        <taxon>Moraxellales</taxon>
        <taxon>Moraxellaceae</taxon>
        <taxon>Psychrobacter</taxon>
    </lineage>
</organism>
<dbReference type="RefSeq" id="WP_051584441.1">
    <property type="nucleotide sequence ID" value="NZ_CAJHAQ010000001.1"/>
</dbReference>
<dbReference type="EC" id="3.6.1.55" evidence="12"/>
<dbReference type="Gene3D" id="3.90.79.10">
    <property type="entry name" value="Nucleoside Triphosphate Pyrophosphohydrolase"/>
    <property type="match status" value="1"/>
</dbReference>
<dbReference type="InterPro" id="IPR000086">
    <property type="entry name" value="NUDIX_hydrolase_dom"/>
</dbReference>
<dbReference type="PROSITE" id="PS51462">
    <property type="entry name" value="NUDIX"/>
    <property type="match status" value="1"/>
</dbReference>
<dbReference type="InterPro" id="IPR022998">
    <property type="entry name" value="ThiamineP_synth_TenI"/>
</dbReference>
<name>A0A379LIQ0_9GAMM</name>
<keyword evidence="4" id="KW-0235">DNA replication</keyword>
<dbReference type="STRING" id="1123034.GCA_000685805_01486"/>
<dbReference type="AlphaFoldDB" id="A0A379LIQ0"/>
<dbReference type="InterPro" id="IPR013785">
    <property type="entry name" value="Aldolase_TIM"/>
</dbReference>
<dbReference type="PANTHER" id="PTHR47707:SF1">
    <property type="entry name" value="NUDIX HYDROLASE FAMILY PROTEIN"/>
    <property type="match status" value="1"/>
</dbReference>
<gene>
    <name evidence="18" type="primary">nudG</name>
    <name evidence="18" type="ORF">NCTC10526_00783</name>
</gene>
<evidence type="ECO:0000256" key="8">
    <source>
        <dbReference type="ARBA" id="ARBA00022842"/>
    </source>
</evidence>
<protein>
    <recommendedName>
        <fullName evidence="13">8-oxo-dGTP diphosphatase</fullName>
        <ecNumber evidence="12">3.6.1.55</ecNumber>
    </recommendedName>
    <alternativeName>
        <fullName evidence="16">7,8-dihydro-8-oxoguanine-triphosphatase</fullName>
    </alternativeName>
    <alternativeName>
        <fullName evidence="15">Mutator protein MutT</fullName>
    </alternativeName>
    <alternativeName>
        <fullName evidence="14">dGTP pyrophosphohydrolase</fullName>
    </alternativeName>
</protein>
<dbReference type="GO" id="GO:0008413">
    <property type="term" value="F:8-oxo-7,8-dihydroguanosine triphosphate pyrophosphatase activity"/>
    <property type="evidence" value="ECO:0007669"/>
    <property type="project" value="TreeGrafter"/>
</dbReference>
<dbReference type="GO" id="GO:0006260">
    <property type="term" value="P:DNA replication"/>
    <property type="evidence" value="ECO:0007669"/>
    <property type="project" value="UniProtKB-KW"/>
</dbReference>
<evidence type="ECO:0000256" key="13">
    <source>
        <dbReference type="ARBA" id="ARBA00040794"/>
    </source>
</evidence>
<dbReference type="PROSITE" id="PS00893">
    <property type="entry name" value="NUDIX_BOX"/>
    <property type="match status" value="1"/>
</dbReference>
<evidence type="ECO:0000313" key="18">
    <source>
        <dbReference type="EMBL" id="SUD90456.1"/>
    </source>
</evidence>
<evidence type="ECO:0000256" key="7">
    <source>
        <dbReference type="ARBA" id="ARBA00022801"/>
    </source>
</evidence>
<dbReference type="InterPro" id="IPR036206">
    <property type="entry name" value="ThiamineP_synth_sf"/>
</dbReference>
<keyword evidence="6" id="KW-0227">DNA damage</keyword>
<dbReference type="InterPro" id="IPR020084">
    <property type="entry name" value="NUDIX_hydrolase_CS"/>
</dbReference>
<evidence type="ECO:0000256" key="1">
    <source>
        <dbReference type="ARBA" id="ARBA00001946"/>
    </source>
</evidence>
<dbReference type="GO" id="GO:0009228">
    <property type="term" value="P:thiamine biosynthetic process"/>
    <property type="evidence" value="ECO:0007669"/>
    <property type="project" value="UniProtKB-KW"/>
</dbReference>
<keyword evidence="7 18" id="KW-0378">Hydrolase</keyword>
<dbReference type="Pfam" id="PF02581">
    <property type="entry name" value="TMP-TENI"/>
    <property type="match status" value="1"/>
</dbReference>
<keyword evidence="19" id="KW-1185">Reference proteome</keyword>
<keyword evidence="8" id="KW-0460">Magnesium</keyword>
<proteinExistence type="inferred from homology"/>
<dbReference type="GO" id="GO:0046872">
    <property type="term" value="F:metal ion binding"/>
    <property type="evidence" value="ECO:0007669"/>
    <property type="project" value="UniProtKB-KW"/>
</dbReference>
<accession>A0A379LIQ0</accession>
<sequence>MTNIDVAVAVIHFGEQYLLGFRNAKQHQGNRYEFIGGKIEANESAKQALIREVLEEIGLDIGTHSVINPLGVLRHHYADVEVPSNSKRVCLHVFRVALSEQQFIEFADQKKGCESQQLQWVSLEDLIDHKYPLPDANKTILQWLRLPNTIAITQEVGTVFAVEDSAIGVASSIAGVACSTASIDSSTACKDQSTGKDQQSQQWLNYYQQKLPRQACVYVRLKQSSLAQRKDQVLALLAIRPDIKLIIDYELANHLHEFSGAAIADQIIAQHLTQQACADKGIKLLSALPLTVSAHSEASIQQANKLAQYRLNLNLSPVVGVFVSPVQATNTHPEATALGWEGFSYLAQGSEVPVIALGGMAPEDIEQVRNYQGDKVAGIRKFLT</sequence>
<evidence type="ECO:0000256" key="11">
    <source>
        <dbReference type="ARBA" id="ARBA00036904"/>
    </source>
</evidence>
<keyword evidence="3" id="KW-0515">Mutator protein</keyword>
<evidence type="ECO:0000256" key="5">
    <source>
        <dbReference type="ARBA" id="ARBA00022723"/>
    </source>
</evidence>
<comment type="catalytic activity">
    <reaction evidence="10">
        <text>8-oxo-dGTP + H2O = 8-oxo-dGMP + diphosphate + H(+)</text>
        <dbReference type="Rhea" id="RHEA:31575"/>
        <dbReference type="ChEBI" id="CHEBI:15377"/>
        <dbReference type="ChEBI" id="CHEBI:15378"/>
        <dbReference type="ChEBI" id="CHEBI:33019"/>
        <dbReference type="ChEBI" id="CHEBI:63224"/>
        <dbReference type="ChEBI" id="CHEBI:77896"/>
        <dbReference type="EC" id="3.6.1.55"/>
    </reaction>
</comment>
<comment type="catalytic activity">
    <reaction evidence="11">
        <text>8-oxo-GTP + H2O = 8-oxo-GMP + diphosphate + H(+)</text>
        <dbReference type="Rhea" id="RHEA:67616"/>
        <dbReference type="ChEBI" id="CHEBI:15377"/>
        <dbReference type="ChEBI" id="CHEBI:15378"/>
        <dbReference type="ChEBI" id="CHEBI:33019"/>
        <dbReference type="ChEBI" id="CHEBI:143553"/>
        <dbReference type="ChEBI" id="CHEBI:145694"/>
    </reaction>
</comment>
<evidence type="ECO:0000256" key="3">
    <source>
        <dbReference type="ARBA" id="ARBA00022457"/>
    </source>
</evidence>